<sequence length="404" mass="45240">MRKKLCVLLLFSIGVTFGQMSPDYKGGFKVKFDEKGDKYLRIISFLQVQAKYNNDVQSDVSKTSFELRRARLLAFSQINKDFLVFFHLGLNSFNRESLSPLGKGESSQFFLHDAYLQYKLFGDYLYLGAGLHYYNGISRLNNQSSTNMVTLSNNRSSWATVGLADQFARQLGVFIKGSLDRVNYRFSVNEANVSTLDKAQLTANTIRYQGNKILGSREAGRTFSGYFDYNFLQQEKSLLPYMAGSYLGAKKILNIGAGFFAHPNGVVSQDASGNTTGHDVNIFSLDAYYDAPLKNGAISAYAQYQNSDYGTNYNFGPYASGNMLYGHVGYLIPGKNNKFRVQPFVAHSYRTADAIPNATYNSTKLGANFFLSGHNSKFSIEYQRDNTFADVNTNLVTVQAQILF</sequence>
<dbReference type="STRING" id="1349785.GCA_000509405_02851"/>
<evidence type="ECO:0000313" key="2">
    <source>
        <dbReference type="Proteomes" id="UP000231564"/>
    </source>
</evidence>
<gene>
    <name evidence="1" type="ORF">MARIT_1897</name>
</gene>
<name>A0A2H1EAL4_9FLAO</name>
<dbReference type="KEGG" id="tmar:MARIT_1897"/>
<dbReference type="OrthoDB" id="9771991at2"/>
<dbReference type="Proteomes" id="UP000231564">
    <property type="component" value="Chromosome MARIT"/>
</dbReference>
<reference evidence="1 2" key="1">
    <citation type="submission" date="2016-11" db="EMBL/GenBank/DDBJ databases">
        <authorList>
            <person name="Jaros S."/>
            <person name="Januszkiewicz K."/>
            <person name="Wedrychowicz H."/>
        </authorList>
    </citation>
    <scope>NUCLEOTIDE SEQUENCE [LARGE SCALE GENOMIC DNA]</scope>
    <source>
        <strain evidence="1">NCIMB 2154T</strain>
    </source>
</reference>
<dbReference type="AlphaFoldDB" id="A0A2H1EAL4"/>
<evidence type="ECO:0008006" key="3">
    <source>
        <dbReference type="Google" id="ProtNLM"/>
    </source>
</evidence>
<dbReference type="EMBL" id="LT634361">
    <property type="protein sequence ID" value="SFZ83102.1"/>
    <property type="molecule type" value="Genomic_DNA"/>
</dbReference>
<evidence type="ECO:0000313" key="1">
    <source>
        <dbReference type="EMBL" id="SFZ83102.1"/>
    </source>
</evidence>
<keyword evidence="2" id="KW-1185">Reference proteome</keyword>
<dbReference type="SUPFAM" id="SSF56935">
    <property type="entry name" value="Porins"/>
    <property type="match status" value="1"/>
</dbReference>
<organism evidence="1 2">
    <name type="scientific">Tenacibaculum maritimum NCIMB 2154</name>
    <dbReference type="NCBI Taxonomy" id="1349785"/>
    <lineage>
        <taxon>Bacteria</taxon>
        <taxon>Pseudomonadati</taxon>
        <taxon>Bacteroidota</taxon>
        <taxon>Flavobacteriia</taxon>
        <taxon>Flavobacteriales</taxon>
        <taxon>Flavobacteriaceae</taxon>
        <taxon>Tenacibaculum</taxon>
    </lineage>
</organism>
<dbReference type="RefSeq" id="WP_100211333.1">
    <property type="nucleotide sequence ID" value="NZ_CP138495.1"/>
</dbReference>
<accession>A0A2H1EAL4</accession>
<protein>
    <recommendedName>
        <fullName evidence="3">Phosphate-selective porin O and P</fullName>
    </recommendedName>
</protein>
<proteinExistence type="predicted"/>
<dbReference type="GeneID" id="47723397"/>